<protein>
    <submittedName>
        <fullName evidence="1">Uncharacterized protein</fullName>
    </submittedName>
</protein>
<keyword evidence="2" id="KW-1185">Reference proteome</keyword>
<proteinExistence type="predicted"/>
<comment type="caution">
    <text evidence="1">The sequence shown here is derived from an EMBL/GenBank/DDBJ whole genome shotgun (WGS) entry which is preliminary data.</text>
</comment>
<sequence length="72" mass="8001">MEIKKIEALLLVPYNDELQQFRVSAKIDEIGRPQASMIPPDIVRPKRGVLEARAVTRYVPRTPAVSCNAGSP</sequence>
<name>A0AAV8Z6F5_9CUCU</name>
<reference evidence="1" key="1">
    <citation type="journal article" date="2023" name="Insect Mol. Biol.">
        <title>Genome sequencing provides insights into the evolution of gene families encoding plant cell wall-degrading enzymes in longhorned beetles.</title>
        <authorList>
            <person name="Shin N.R."/>
            <person name="Okamura Y."/>
            <person name="Kirsch R."/>
            <person name="Pauchet Y."/>
        </authorList>
    </citation>
    <scope>NUCLEOTIDE SEQUENCE</scope>
    <source>
        <strain evidence="1">AMC_N1</strain>
    </source>
</reference>
<dbReference type="AlphaFoldDB" id="A0AAV8Z6F5"/>
<accession>A0AAV8Z6F5</accession>
<evidence type="ECO:0000313" key="2">
    <source>
        <dbReference type="Proteomes" id="UP001162162"/>
    </source>
</evidence>
<dbReference type="EMBL" id="JAPWTK010000015">
    <property type="protein sequence ID" value="KAJ8958841.1"/>
    <property type="molecule type" value="Genomic_DNA"/>
</dbReference>
<dbReference type="Proteomes" id="UP001162162">
    <property type="component" value="Unassembled WGS sequence"/>
</dbReference>
<gene>
    <name evidence="1" type="ORF">NQ318_019603</name>
</gene>
<organism evidence="1 2">
    <name type="scientific">Aromia moschata</name>
    <dbReference type="NCBI Taxonomy" id="1265417"/>
    <lineage>
        <taxon>Eukaryota</taxon>
        <taxon>Metazoa</taxon>
        <taxon>Ecdysozoa</taxon>
        <taxon>Arthropoda</taxon>
        <taxon>Hexapoda</taxon>
        <taxon>Insecta</taxon>
        <taxon>Pterygota</taxon>
        <taxon>Neoptera</taxon>
        <taxon>Endopterygota</taxon>
        <taxon>Coleoptera</taxon>
        <taxon>Polyphaga</taxon>
        <taxon>Cucujiformia</taxon>
        <taxon>Chrysomeloidea</taxon>
        <taxon>Cerambycidae</taxon>
        <taxon>Cerambycinae</taxon>
        <taxon>Callichromatini</taxon>
        <taxon>Aromia</taxon>
    </lineage>
</organism>
<evidence type="ECO:0000313" key="1">
    <source>
        <dbReference type="EMBL" id="KAJ8958841.1"/>
    </source>
</evidence>